<dbReference type="PANTHER" id="PTHR34222">
    <property type="entry name" value="GAG_PRE-INTEGRS DOMAIN-CONTAINING PROTEIN"/>
    <property type="match status" value="1"/>
</dbReference>
<dbReference type="AlphaFoldDB" id="A0A5C7HAQ6"/>
<dbReference type="OrthoDB" id="1628660at2759"/>
<dbReference type="EMBL" id="VAHF01000009">
    <property type="protein sequence ID" value="TXG54110.1"/>
    <property type="molecule type" value="Genomic_DNA"/>
</dbReference>
<sequence>MWGYVSGSLGESEDKKAENYADLLDLAKYKIANEVWDHLARLYTQSNFTKQYQLESDIRALEQKTRREEQRLVQFLMALRDDFEGLCGSILHRSPLPYFDLVVSELLAEEIRLKSQARKGILPAPNPYVLAVLSRPPSNFENRPYSKVGIDECSFCMSSSIRVLDSGASHHMSLDSSSFVSLCSATSVSIMISYGSPMPLAGVGSSVTPNVTLSNVYHIPNLTLNLVSVSQLCESGYGEGQKGYHCFDPVTYKLYVSRHVIFLVHIPFFSIPTSTRDMTKSDLICIDPFSDDTNSLSSPVPCTTDTDPHSVSSPFVPITPFPLHYSRRSRTVTSADTGTPLSDPPTTQAPSEIVDPHPRYPQRTPASNMDTKRLVIYHGGSWVGNSYEGGLTKWVHVPRGLTYDALVKLVQDVAKVDTARYTIELCSLVSTNIGVARPIIENDNEVLCMMDEDKFIPAVYVTICQKGPTDCVQNSTTVDKDDNLLQSNFFQQSYQPTPQAGYDGFVLGMTGLFSN</sequence>
<accession>A0A5C7HAQ6</accession>
<name>A0A5C7HAQ6_9ROSI</name>
<dbReference type="PANTHER" id="PTHR34222:SF100">
    <property type="entry name" value="CCHC-TYPE DOMAIN-CONTAINING PROTEIN"/>
    <property type="match status" value="1"/>
</dbReference>
<gene>
    <name evidence="3" type="ORF">EZV62_019366</name>
</gene>
<feature type="compositionally biased region" description="Polar residues" evidence="1">
    <location>
        <begin position="332"/>
        <end position="350"/>
    </location>
</feature>
<evidence type="ECO:0000256" key="1">
    <source>
        <dbReference type="SAM" id="MobiDB-lite"/>
    </source>
</evidence>
<dbReference type="InterPro" id="IPR054722">
    <property type="entry name" value="PolX-like_BBD"/>
</dbReference>
<organism evidence="3 4">
    <name type="scientific">Acer yangbiense</name>
    <dbReference type="NCBI Taxonomy" id="1000413"/>
    <lineage>
        <taxon>Eukaryota</taxon>
        <taxon>Viridiplantae</taxon>
        <taxon>Streptophyta</taxon>
        <taxon>Embryophyta</taxon>
        <taxon>Tracheophyta</taxon>
        <taxon>Spermatophyta</taxon>
        <taxon>Magnoliopsida</taxon>
        <taxon>eudicotyledons</taxon>
        <taxon>Gunneridae</taxon>
        <taxon>Pentapetalae</taxon>
        <taxon>rosids</taxon>
        <taxon>malvids</taxon>
        <taxon>Sapindales</taxon>
        <taxon>Sapindaceae</taxon>
        <taxon>Hippocastanoideae</taxon>
        <taxon>Acereae</taxon>
        <taxon>Acer</taxon>
    </lineage>
</organism>
<feature type="region of interest" description="Disordered" evidence="1">
    <location>
        <begin position="332"/>
        <end position="366"/>
    </location>
</feature>
<evidence type="ECO:0000313" key="3">
    <source>
        <dbReference type="EMBL" id="TXG54110.1"/>
    </source>
</evidence>
<reference evidence="4" key="1">
    <citation type="journal article" date="2019" name="Gigascience">
        <title>De novo genome assembly of the endangered Acer yangbiense, a plant species with extremely small populations endemic to Yunnan Province, China.</title>
        <authorList>
            <person name="Yang J."/>
            <person name="Wariss H.M."/>
            <person name="Tao L."/>
            <person name="Zhang R."/>
            <person name="Yun Q."/>
            <person name="Hollingsworth P."/>
            <person name="Dao Z."/>
            <person name="Luo G."/>
            <person name="Guo H."/>
            <person name="Ma Y."/>
            <person name="Sun W."/>
        </authorList>
    </citation>
    <scope>NUCLEOTIDE SEQUENCE [LARGE SCALE GENOMIC DNA]</scope>
    <source>
        <strain evidence="4">cv. Malutang</strain>
    </source>
</reference>
<dbReference type="Proteomes" id="UP000323000">
    <property type="component" value="Chromosome 9"/>
</dbReference>
<comment type="caution">
    <text evidence="3">The sequence shown here is derived from an EMBL/GenBank/DDBJ whole genome shotgun (WGS) entry which is preliminary data.</text>
</comment>
<keyword evidence="4" id="KW-1185">Reference proteome</keyword>
<evidence type="ECO:0000313" key="4">
    <source>
        <dbReference type="Proteomes" id="UP000323000"/>
    </source>
</evidence>
<proteinExistence type="predicted"/>
<feature type="domain" description="Retrovirus-related Pol polyprotein from transposon TNT 1-94-like beta-barrel" evidence="2">
    <location>
        <begin position="163"/>
        <end position="237"/>
    </location>
</feature>
<evidence type="ECO:0000259" key="2">
    <source>
        <dbReference type="Pfam" id="PF22936"/>
    </source>
</evidence>
<dbReference type="Pfam" id="PF22936">
    <property type="entry name" value="Pol_BBD"/>
    <property type="match status" value="1"/>
</dbReference>
<protein>
    <recommendedName>
        <fullName evidence="2">Retrovirus-related Pol polyprotein from transposon TNT 1-94-like beta-barrel domain-containing protein</fullName>
    </recommendedName>
</protein>